<dbReference type="CDD" id="cd17246">
    <property type="entry name" value="RMtype1_S_SonII-TRD2-CR2_like"/>
    <property type="match status" value="1"/>
</dbReference>
<reference evidence="6 7" key="1">
    <citation type="submission" date="2018-08" db="EMBL/GenBank/DDBJ databases">
        <title>Thalassotalea euphylliae genome.</title>
        <authorList>
            <person name="Summers S."/>
            <person name="Rice S.A."/>
            <person name="Freckelton M.L."/>
            <person name="Nedved B.T."/>
            <person name="Hadfield M.G."/>
        </authorList>
    </citation>
    <scope>NUCLEOTIDE SEQUENCE [LARGE SCALE GENOMIC DNA]</scope>
    <source>
        <strain evidence="6 7">H1</strain>
    </source>
</reference>
<evidence type="ECO:0000256" key="1">
    <source>
        <dbReference type="ARBA" id="ARBA00010923"/>
    </source>
</evidence>
<gene>
    <name evidence="6" type="ORF">DXX93_15080</name>
</gene>
<organism evidence="6 7">
    <name type="scientific">Thalassotalea euphylliae</name>
    <dbReference type="NCBI Taxonomy" id="1655234"/>
    <lineage>
        <taxon>Bacteria</taxon>
        <taxon>Pseudomonadati</taxon>
        <taxon>Pseudomonadota</taxon>
        <taxon>Gammaproteobacteria</taxon>
        <taxon>Alteromonadales</taxon>
        <taxon>Colwelliaceae</taxon>
        <taxon>Thalassotalea</taxon>
    </lineage>
</organism>
<comment type="caution">
    <text evidence="6">The sequence shown here is derived from an EMBL/GenBank/DDBJ whole genome shotgun (WGS) entry which is preliminary data.</text>
</comment>
<dbReference type="OrthoDB" id="398435at2"/>
<dbReference type="AlphaFoldDB" id="A0A3E0TT80"/>
<evidence type="ECO:0000256" key="2">
    <source>
        <dbReference type="ARBA" id="ARBA00022747"/>
    </source>
</evidence>
<keyword evidence="2" id="KW-0680">Restriction system</keyword>
<keyword evidence="3" id="KW-0238">DNA-binding</keyword>
<evidence type="ECO:0000256" key="3">
    <source>
        <dbReference type="ARBA" id="ARBA00023125"/>
    </source>
</evidence>
<dbReference type="GO" id="GO:0004519">
    <property type="term" value="F:endonuclease activity"/>
    <property type="evidence" value="ECO:0007669"/>
    <property type="project" value="UniProtKB-KW"/>
</dbReference>
<dbReference type="SUPFAM" id="SSF116734">
    <property type="entry name" value="DNA methylase specificity domain"/>
    <property type="match status" value="2"/>
</dbReference>
<protein>
    <submittedName>
        <fullName evidence="6">Restriction endonuclease subunit S</fullName>
    </submittedName>
</protein>
<accession>A0A3E0TT80</accession>
<evidence type="ECO:0000256" key="4">
    <source>
        <dbReference type="SAM" id="MobiDB-lite"/>
    </source>
</evidence>
<dbReference type="InterPro" id="IPR044946">
    <property type="entry name" value="Restrct_endonuc_typeI_TRD_sf"/>
</dbReference>
<feature type="domain" description="Type I restriction modification DNA specificity" evidence="5">
    <location>
        <begin position="264"/>
        <end position="387"/>
    </location>
</feature>
<feature type="domain" description="Type I restriction modification DNA specificity" evidence="5">
    <location>
        <begin position="10"/>
        <end position="183"/>
    </location>
</feature>
<dbReference type="PANTHER" id="PTHR43140:SF1">
    <property type="entry name" value="TYPE I RESTRICTION ENZYME ECOKI SPECIFICITY SUBUNIT"/>
    <property type="match status" value="1"/>
</dbReference>
<evidence type="ECO:0000259" key="5">
    <source>
        <dbReference type="Pfam" id="PF01420"/>
    </source>
</evidence>
<keyword evidence="6" id="KW-0255">Endonuclease</keyword>
<dbReference type="Gene3D" id="3.90.220.20">
    <property type="entry name" value="DNA methylase specificity domains"/>
    <property type="match status" value="2"/>
</dbReference>
<dbReference type="GO" id="GO:0009307">
    <property type="term" value="P:DNA restriction-modification system"/>
    <property type="evidence" value="ECO:0007669"/>
    <property type="project" value="UniProtKB-KW"/>
</dbReference>
<keyword evidence="6" id="KW-0540">Nuclease</keyword>
<dbReference type="GO" id="GO:0003677">
    <property type="term" value="F:DNA binding"/>
    <property type="evidence" value="ECO:0007669"/>
    <property type="project" value="UniProtKB-KW"/>
</dbReference>
<dbReference type="Proteomes" id="UP000256478">
    <property type="component" value="Unassembled WGS sequence"/>
</dbReference>
<keyword evidence="6" id="KW-0378">Hydrolase</keyword>
<dbReference type="REBASE" id="300600">
    <property type="entry name" value="S.TeuH1ORF15085P"/>
</dbReference>
<evidence type="ECO:0000313" key="7">
    <source>
        <dbReference type="Proteomes" id="UP000256478"/>
    </source>
</evidence>
<dbReference type="EMBL" id="QUOU01000001">
    <property type="protein sequence ID" value="REL27748.1"/>
    <property type="molecule type" value="Genomic_DNA"/>
</dbReference>
<proteinExistence type="inferred from homology"/>
<name>A0A3E0TT80_9GAMM</name>
<dbReference type="InterPro" id="IPR000055">
    <property type="entry name" value="Restrct_endonuc_typeI_TRD"/>
</dbReference>
<dbReference type="InterPro" id="IPR051212">
    <property type="entry name" value="Type-I_RE_S_subunit"/>
</dbReference>
<comment type="similarity">
    <text evidence="1">Belongs to the type-I restriction system S methylase family.</text>
</comment>
<evidence type="ECO:0000313" key="6">
    <source>
        <dbReference type="EMBL" id="REL27748.1"/>
    </source>
</evidence>
<dbReference type="RefSeq" id="WP_116008818.1">
    <property type="nucleotide sequence ID" value="NZ_QUOU01000001.1"/>
</dbReference>
<feature type="region of interest" description="Disordered" evidence="4">
    <location>
        <begin position="442"/>
        <end position="466"/>
    </location>
</feature>
<dbReference type="PANTHER" id="PTHR43140">
    <property type="entry name" value="TYPE-1 RESTRICTION ENZYME ECOKI SPECIFICITY PROTEIN"/>
    <property type="match status" value="1"/>
</dbReference>
<dbReference type="Pfam" id="PF01420">
    <property type="entry name" value="Methylase_S"/>
    <property type="match status" value="2"/>
</dbReference>
<sequence>MAQQNSNEVPSGWITTTIGEVCDKPVQRKPQDDETFLYVDIASINRSTKKVEKASEILGKDAPSRARKVVDEGDVIVSMTRPNLNAVAKIDEKLSGQIASTGFDVLKPILIEPDWIFSTVKSEKFIQAVSGITQGALYPACKAADIRNFEFSLPPLPEQKRVVNKLDSLLAQVDTIQQRLDSLPAIIKRFRQSVLAATISGGLTGANGETLLLQDISALVTKGASPKWQGIDYVDDENATLFVTSENVGKMELLLDKKKYVQDAFNDKQKRSILQENDVLTNIVGASIGRSVLWDKACKANINQAVCVIRLNMDICVPKFISYFLNSPEGIKQLLKNKVDVARANVSLKNINELKVFLPNKDEQTEIVRLVDQYFALADTLEKHLANAKARVDNLTQSILAKAFRGELVPQDPSDEPAEQLLARIKAARAEAEKLAKAAKASARKAAKSTVKTTAKKTKGSTISSG</sequence>